<comment type="caution">
    <text evidence="1">The sequence shown here is derived from an EMBL/GenBank/DDBJ whole genome shotgun (WGS) entry which is preliminary data.</text>
</comment>
<evidence type="ECO:0000313" key="1">
    <source>
        <dbReference type="EMBL" id="EXJ82974.1"/>
    </source>
</evidence>
<keyword evidence="2" id="KW-1185">Reference proteome</keyword>
<organism evidence="1 2">
    <name type="scientific">Capronia epimyces CBS 606.96</name>
    <dbReference type="NCBI Taxonomy" id="1182542"/>
    <lineage>
        <taxon>Eukaryota</taxon>
        <taxon>Fungi</taxon>
        <taxon>Dikarya</taxon>
        <taxon>Ascomycota</taxon>
        <taxon>Pezizomycotina</taxon>
        <taxon>Eurotiomycetes</taxon>
        <taxon>Chaetothyriomycetidae</taxon>
        <taxon>Chaetothyriales</taxon>
        <taxon>Herpotrichiellaceae</taxon>
        <taxon>Capronia</taxon>
    </lineage>
</organism>
<dbReference type="GeneID" id="19170897"/>
<name>W9YL31_9EURO</name>
<accession>W9YL31</accession>
<dbReference type="HOGENOM" id="CLU_642490_0_0_1"/>
<sequence length="427" mass="47923">MRLTRSLSVRNLLAALHPPLPPQSARESKQLLNVLESAFQKHLDESHPSPKALRVTDATNEGGSIPDPAQRVTHSTHSHLDTILSHPLLRQKSTTFAPPRGLAAAAVSAFDDALVQKGLDFHLVQSCAIQYLQGLEKKETVSNGAKLGPRLARWFTAMNNTDKKEFLVNGNSLASVVPVMYSDGLEADVWGWLRTLYERPFDKSIFLLSDTSAPGASDYLRAEDTLIALMMKESIRKGLFQDAAHQYVHACEYRLRTGRAILPEGGVLSNPFKRSWQYMARSILLRRRSHHIPAELFDSMLKFGLTISSSPFDRAVLQIYHPTSPSARPLLAKLNEVSFPQRFSHWQKKLNKMVQKALLVAMLDAAQLSLEHNRPSEARQFLDFSESNYPDIVPSNPQSNTAERLNLARKETSTRKEFRYIPTPALV</sequence>
<reference evidence="1 2" key="1">
    <citation type="submission" date="2013-03" db="EMBL/GenBank/DDBJ databases">
        <title>The Genome Sequence of Capronia epimyces CBS 606.96.</title>
        <authorList>
            <consortium name="The Broad Institute Genomics Platform"/>
            <person name="Cuomo C."/>
            <person name="de Hoog S."/>
            <person name="Gorbushina A."/>
            <person name="Walker B."/>
            <person name="Young S.K."/>
            <person name="Zeng Q."/>
            <person name="Gargeya S."/>
            <person name="Fitzgerald M."/>
            <person name="Haas B."/>
            <person name="Abouelleil A."/>
            <person name="Allen A.W."/>
            <person name="Alvarado L."/>
            <person name="Arachchi H.M."/>
            <person name="Berlin A.M."/>
            <person name="Chapman S.B."/>
            <person name="Gainer-Dewar J."/>
            <person name="Goldberg J."/>
            <person name="Griggs A."/>
            <person name="Gujja S."/>
            <person name="Hansen M."/>
            <person name="Howarth C."/>
            <person name="Imamovic A."/>
            <person name="Ireland A."/>
            <person name="Larimer J."/>
            <person name="McCowan C."/>
            <person name="Murphy C."/>
            <person name="Pearson M."/>
            <person name="Poon T.W."/>
            <person name="Priest M."/>
            <person name="Roberts A."/>
            <person name="Saif S."/>
            <person name="Shea T."/>
            <person name="Sisk P."/>
            <person name="Sykes S."/>
            <person name="Wortman J."/>
            <person name="Nusbaum C."/>
            <person name="Birren B."/>
        </authorList>
    </citation>
    <scope>NUCLEOTIDE SEQUENCE [LARGE SCALE GENOMIC DNA]</scope>
    <source>
        <strain evidence="1 2">CBS 606.96</strain>
    </source>
</reference>
<dbReference type="EMBL" id="AMGY01000005">
    <property type="protein sequence ID" value="EXJ82974.1"/>
    <property type="molecule type" value="Genomic_DNA"/>
</dbReference>
<dbReference type="Proteomes" id="UP000019478">
    <property type="component" value="Unassembled WGS sequence"/>
</dbReference>
<dbReference type="RefSeq" id="XP_007735097.1">
    <property type="nucleotide sequence ID" value="XM_007736907.1"/>
</dbReference>
<protein>
    <submittedName>
        <fullName evidence="1">Uncharacterized protein</fullName>
    </submittedName>
</protein>
<gene>
    <name evidence="1" type="ORF">A1O3_06791</name>
</gene>
<dbReference type="eggNOG" id="ENOG502SF5T">
    <property type="taxonomic scope" value="Eukaryota"/>
</dbReference>
<dbReference type="OrthoDB" id="5424391at2759"/>
<evidence type="ECO:0000313" key="2">
    <source>
        <dbReference type="Proteomes" id="UP000019478"/>
    </source>
</evidence>
<proteinExistence type="predicted"/>
<dbReference type="AlphaFoldDB" id="W9YL31"/>